<keyword evidence="2" id="KW-1185">Reference proteome</keyword>
<name>A0A8R7QH05_TRIUA</name>
<dbReference type="EnsemblPlants" id="TuG1812G0500004769.01.T01">
    <property type="protein sequence ID" value="TuG1812G0500004769.01.T01"/>
    <property type="gene ID" value="TuG1812G0500004769.01"/>
</dbReference>
<reference evidence="1" key="3">
    <citation type="submission" date="2022-06" db="UniProtKB">
        <authorList>
            <consortium name="EnsemblPlants"/>
        </authorList>
    </citation>
    <scope>IDENTIFICATION</scope>
</reference>
<dbReference type="Gramene" id="TuG1812G0500004769.01.T01">
    <property type="protein sequence ID" value="TuG1812G0500004769.01.T01"/>
    <property type="gene ID" value="TuG1812G0500004769.01"/>
</dbReference>
<reference evidence="1" key="2">
    <citation type="submission" date="2018-03" db="EMBL/GenBank/DDBJ databases">
        <title>The Triticum urartu genome reveals the dynamic nature of wheat genome evolution.</title>
        <authorList>
            <person name="Ling H."/>
            <person name="Ma B."/>
            <person name="Shi X."/>
            <person name="Liu H."/>
            <person name="Dong L."/>
            <person name="Sun H."/>
            <person name="Cao Y."/>
            <person name="Gao Q."/>
            <person name="Zheng S."/>
            <person name="Li Y."/>
            <person name="Yu Y."/>
            <person name="Du H."/>
            <person name="Qi M."/>
            <person name="Li Y."/>
            <person name="Yu H."/>
            <person name="Cui Y."/>
            <person name="Wang N."/>
            <person name="Chen C."/>
            <person name="Wu H."/>
            <person name="Zhao Y."/>
            <person name="Zhang J."/>
            <person name="Li Y."/>
            <person name="Zhou W."/>
            <person name="Zhang B."/>
            <person name="Hu W."/>
            <person name="Eijk M."/>
            <person name="Tang J."/>
            <person name="Witsenboer H."/>
            <person name="Zhao S."/>
            <person name="Li Z."/>
            <person name="Zhang A."/>
            <person name="Wang D."/>
            <person name="Liang C."/>
        </authorList>
    </citation>
    <scope>NUCLEOTIDE SEQUENCE [LARGE SCALE GENOMIC DNA]</scope>
    <source>
        <strain evidence="1">cv. G1812</strain>
    </source>
</reference>
<dbReference type="AlphaFoldDB" id="A0A8R7QH05"/>
<accession>A0A8R7QH05</accession>
<protein>
    <submittedName>
        <fullName evidence="1">Uncharacterized protein</fullName>
    </submittedName>
</protein>
<evidence type="ECO:0000313" key="2">
    <source>
        <dbReference type="Proteomes" id="UP000015106"/>
    </source>
</evidence>
<reference evidence="2" key="1">
    <citation type="journal article" date="2013" name="Nature">
        <title>Draft genome of the wheat A-genome progenitor Triticum urartu.</title>
        <authorList>
            <person name="Ling H.Q."/>
            <person name="Zhao S."/>
            <person name="Liu D."/>
            <person name="Wang J."/>
            <person name="Sun H."/>
            <person name="Zhang C."/>
            <person name="Fan H."/>
            <person name="Li D."/>
            <person name="Dong L."/>
            <person name="Tao Y."/>
            <person name="Gao C."/>
            <person name="Wu H."/>
            <person name="Li Y."/>
            <person name="Cui Y."/>
            <person name="Guo X."/>
            <person name="Zheng S."/>
            <person name="Wang B."/>
            <person name="Yu K."/>
            <person name="Liang Q."/>
            <person name="Yang W."/>
            <person name="Lou X."/>
            <person name="Chen J."/>
            <person name="Feng M."/>
            <person name="Jian J."/>
            <person name="Zhang X."/>
            <person name="Luo G."/>
            <person name="Jiang Y."/>
            <person name="Liu J."/>
            <person name="Wang Z."/>
            <person name="Sha Y."/>
            <person name="Zhang B."/>
            <person name="Wu H."/>
            <person name="Tang D."/>
            <person name="Shen Q."/>
            <person name="Xue P."/>
            <person name="Zou S."/>
            <person name="Wang X."/>
            <person name="Liu X."/>
            <person name="Wang F."/>
            <person name="Yang Y."/>
            <person name="An X."/>
            <person name="Dong Z."/>
            <person name="Zhang K."/>
            <person name="Zhang X."/>
            <person name="Luo M.C."/>
            <person name="Dvorak J."/>
            <person name="Tong Y."/>
            <person name="Wang J."/>
            <person name="Yang H."/>
            <person name="Li Z."/>
            <person name="Wang D."/>
            <person name="Zhang A."/>
            <person name="Wang J."/>
        </authorList>
    </citation>
    <scope>NUCLEOTIDE SEQUENCE</scope>
    <source>
        <strain evidence="2">cv. G1812</strain>
    </source>
</reference>
<sequence>MHAAYAAPHWIDGRDRPTVLVSVWKAADLFLKTVSPEELERFISITPTPLLTQIVKSDHLDHELCALIFRRQDQIDGAILYPNNAPRWRKFMEPDFSVSFFLYRNMLGFPPISSHTLYFFMHPQTATLAGEETWTLLSVRPQLVGPQVSFNVAECTMVRNKTTACVRSVFGPTLEHMSHDLIFL</sequence>
<dbReference type="Proteomes" id="UP000015106">
    <property type="component" value="Chromosome 5"/>
</dbReference>
<organism evidence="1 2">
    <name type="scientific">Triticum urartu</name>
    <name type="common">Red wild einkorn</name>
    <name type="synonym">Crithodium urartu</name>
    <dbReference type="NCBI Taxonomy" id="4572"/>
    <lineage>
        <taxon>Eukaryota</taxon>
        <taxon>Viridiplantae</taxon>
        <taxon>Streptophyta</taxon>
        <taxon>Embryophyta</taxon>
        <taxon>Tracheophyta</taxon>
        <taxon>Spermatophyta</taxon>
        <taxon>Magnoliopsida</taxon>
        <taxon>Liliopsida</taxon>
        <taxon>Poales</taxon>
        <taxon>Poaceae</taxon>
        <taxon>BOP clade</taxon>
        <taxon>Pooideae</taxon>
        <taxon>Triticodae</taxon>
        <taxon>Triticeae</taxon>
        <taxon>Triticinae</taxon>
        <taxon>Triticum</taxon>
    </lineage>
</organism>
<proteinExistence type="predicted"/>
<evidence type="ECO:0000313" key="1">
    <source>
        <dbReference type="EnsemblPlants" id="TuG1812G0500004769.01.T01"/>
    </source>
</evidence>